<evidence type="ECO:0000313" key="3">
    <source>
        <dbReference type="Proteomes" id="UP000015106"/>
    </source>
</evidence>
<dbReference type="Proteomes" id="UP000015106">
    <property type="component" value="Chromosome 7"/>
</dbReference>
<protein>
    <recommendedName>
        <fullName evidence="4">Secreted protein</fullName>
    </recommendedName>
</protein>
<proteinExistence type="predicted"/>
<sequence length="172" mass="18868">MPASSPSSSSCRAALLLCLFPVLPCTSSHLSLPCIHRDPGTLPARGKTPPQLDRCAAPSPALLPSVLTPPPPRLFRIRCDAGASLACRDPRRRWHAERRRPSWIDALLHRMLSRRPSSSRIDHAGSRRCQILAWPPAERSSAFVPLTVKGGRNDGAMHVLAPMWCVLSHRLA</sequence>
<feature type="chain" id="PRO_5035839081" description="Secreted protein" evidence="1">
    <location>
        <begin position="28"/>
        <end position="172"/>
    </location>
</feature>
<evidence type="ECO:0000313" key="2">
    <source>
        <dbReference type="EnsemblPlants" id="TuG1812G0700003143.01.T01"/>
    </source>
</evidence>
<accession>A0A8R7R535</accession>
<evidence type="ECO:0000256" key="1">
    <source>
        <dbReference type="SAM" id="SignalP"/>
    </source>
</evidence>
<keyword evidence="3" id="KW-1185">Reference proteome</keyword>
<dbReference type="AlphaFoldDB" id="A0A8R7R535"/>
<organism evidence="2 3">
    <name type="scientific">Triticum urartu</name>
    <name type="common">Red wild einkorn</name>
    <name type="synonym">Crithodium urartu</name>
    <dbReference type="NCBI Taxonomy" id="4572"/>
    <lineage>
        <taxon>Eukaryota</taxon>
        <taxon>Viridiplantae</taxon>
        <taxon>Streptophyta</taxon>
        <taxon>Embryophyta</taxon>
        <taxon>Tracheophyta</taxon>
        <taxon>Spermatophyta</taxon>
        <taxon>Magnoliopsida</taxon>
        <taxon>Liliopsida</taxon>
        <taxon>Poales</taxon>
        <taxon>Poaceae</taxon>
        <taxon>BOP clade</taxon>
        <taxon>Pooideae</taxon>
        <taxon>Triticodae</taxon>
        <taxon>Triticeae</taxon>
        <taxon>Triticinae</taxon>
        <taxon>Triticum</taxon>
    </lineage>
</organism>
<keyword evidence="1" id="KW-0732">Signal</keyword>
<evidence type="ECO:0008006" key="4">
    <source>
        <dbReference type="Google" id="ProtNLM"/>
    </source>
</evidence>
<reference evidence="2" key="2">
    <citation type="submission" date="2018-03" db="EMBL/GenBank/DDBJ databases">
        <title>The Triticum urartu genome reveals the dynamic nature of wheat genome evolution.</title>
        <authorList>
            <person name="Ling H."/>
            <person name="Ma B."/>
            <person name="Shi X."/>
            <person name="Liu H."/>
            <person name="Dong L."/>
            <person name="Sun H."/>
            <person name="Cao Y."/>
            <person name="Gao Q."/>
            <person name="Zheng S."/>
            <person name="Li Y."/>
            <person name="Yu Y."/>
            <person name="Du H."/>
            <person name="Qi M."/>
            <person name="Li Y."/>
            <person name="Yu H."/>
            <person name="Cui Y."/>
            <person name="Wang N."/>
            <person name="Chen C."/>
            <person name="Wu H."/>
            <person name="Zhao Y."/>
            <person name="Zhang J."/>
            <person name="Li Y."/>
            <person name="Zhou W."/>
            <person name="Zhang B."/>
            <person name="Hu W."/>
            <person name="Eijk M."/>
            <person name="Tang J."/>
            <person name="Witsenboer H."/>
            <person name="Zhao S."/>
            <person name="Li Z."/>
            <person name="Zhang A."/>
            <person name="Wang D."/>
            <person name="Liang C."/>
        </authorList>
    </citation>
    <scope>NUCLEOTIDE SEQUENCE [LARGE SCALE GENOMIC DNA]</scope>
    <source>
        <strain evidence="2">cv. G1812</strain>
    </source>
</reference>
<reference evidence="2" key="3">
    <citation type="submission" date="2022-06" db="UniProtKB">
        <authorList>
            <consortium name="EnsemblPlants"/>
        </authorList>
    </citation>
    <scope>IDENTIFICATION</scope>
</reference>
<name>A0A8R7R535_TRIUA</name>
<feature type="signal peptide" evidence="1">
    <location>
        <begin position="1"/>
        <end position="27"/>
    </location>
</feature>
<reference evidence="3" key="1">
    <citation type="journal article" date="2013" name="Nature">
        <title>Draft genome of the wheat A-genome progenitor Triticum urartu.</title>
        <authorList>
            <person name="Ling H.Q."/>
            <person name="Zhao S."/>
            <person name="Liu D."/>
            <person name="Wang J."/>
            <person name="Sun H."/>
            <person name="Zhang C."/>
            <person name="Fan H."/>
            <person name="Li D."/>
            <person name="Dong L."/>
            <person name="Tao Y."/>
            <person name="Gao C."/>
            <person name="Wu H."/>
            <person name="Li Y."/>
            <person name="Cui Y."/>
            <person name="Guo X."/>
            <person name="Zheng S."/>
            <person name="Wang B."/>
            <person name="Yu K."/>
            <person name="Liang Q."/>
            <person name="Yang W."/>
            <person name="Lou X."/>
            <person name="Chen J."/>
            <person name="Feng M."/>
            <person name="Jian J."/>
            <person name="Zhang X."/>
            <person name="Luo G."/>
            <person name="Jiang Y."/>
            <person name="Liu J."/>
            <person name="Wang Z."/>
            <person name="Sha Y."/>
            <person name="Zhang B."/>
            <person name="Wu H."/>
            <person name="Tang D."/>
            <person name="Shen Q."/>
            <person name="Xue P."/>
            <person name="Zou S."/>
            <person name="Wang X."/>
            <person name="Liu X."/>
            <person name="Wang F."/>
            <person name="Yang Y."/>
            <person name="An X."/>
            <person name="Dong Z."/>
            <person name="Zhang K."/>
            <person name="Zhang X."/>
            <person name="Luo M.C."/>
            <person name="Dvorak J."/>
            <person name="Tong Y."/>
            <person name="Wang J."/>
            <person name="Yang H."/>
            <person name="Li Z."/>
            <person name="Wang D."/>
            <person name="Zhang A."/>
            <person name="Wang J."/>
        </authorList>
    </citation>
    <scope>NUCLEOTIDE SEQUENCE</scope>
    <source>
        <strain evidence="3">cv. G1812</strain>
    </source>
</reference>
<dbReference type="Gramene" id="TuG1812G0700003143.01.T01">
    <property type="protein sequence ID" value="TuG1812G0700003143.01.T01"/>
    <property type="gene ID" value="TuG1812G0700003143.01"/>
</dbReference>
<dbReference type="EnsemblPlants" id="TuG1812G0700003143.01.T01">
    <property type="protein sequence ID" value="TuG1812G0700003143.01.T01"/>
    <property type="gene ID" value="TuG1812G0700003143.01"/>
</dbReference>